<reference evidence="2 3" key="1">
    <citation type="journal article" date="2019" name="Commun. Biol.">
        <title>The bagworm genome reveals a unique fibroin gene that provides high tensile strength.</title>
        <authorList>
            <person name="Kono N."/>
            <person name="Nakamura H."/>
            <person name="Ohtoshi R."/>
            <person name="Tomita M."/>
            <person name="Numata K."/>
            <person name="Arakawa K."/>
        </authorList>
    </citation>
    <scope>NUCLEOTIDE SEQUENCE [LARGE SCALE GENOMIC DNA]</scope>
</reference>
<proteinExistence type="predicted"/>
<evidence type="ECO:0000313" key="2">
    <source>
        <dbReference type="EMBL" id="GBP60117.1"/>
    </source>
</evidence>
<feature type="region of interest" description="Disordered" evidence="1">
    <location>
        <begin position="1"/>
        <end position="29"/>
    </location>
</feature>
<sequence>MDIYKQTHPHTHTGHIHTHKHTPTHKHKHTRICTNILTRANIDKRSPASGHFRYRAASCSEALTRPAQSLCDRLVKKWDLKKWL</sequence>
<dbReference type="AlphaFoldDB" id="A0A4C1XCT0"/>
<feature type="compositionally biased region" description="Basic residues" evidence="1">
    <location>
        <begin position="7"/>
        <end position="29"/>
    </location>
</feature>
<evidence type="ECO:0000256" key="1">
    <source>
        <dbReference type="SAM" id="MobiDB-lite"/>
    </source>
</evidence>
<evidence type="ECO:0000313" key="3">
    <source>
        <dbReference type="Proteomes" id="UP000299102"/>
    </source>
</evidence>
<protein>
    <submittedName>
        <fullName evidence="2">Uncharacterized protein</fullName>
    </submittedName>
</protein>
<keyword evidence="3" id="KW-1185">Reference proteome</keyword>
<comment type="caution">
    <text evidence="2">The sequence shown here is derived from an EMBL/GenBank/DDBJ whole genome shotgun (WGS) entry which is preliminary data.</text>
</comment>
<dbReference type="EMBL" id="BGZK01000779">
    <property type="protein sequence ID" value="GBP60117.1"/>
    <property type="molecule type" value="Genomic_DNA"/>
</dbReference>
<dbReference type="Proteomes" id="UP000299102">
    <property type="component" value="Unassembled WGS sequence"/>
</dbReference>
<name>A0A4C1XCT0_EUMVA</name>
<accession>A0A4C1XCT0</accession>
<organism evidence="2 3">
    <name type="scientific">Eumeta variegata</name>
    <name type="common">Bagworm moth</name>
    <name type="synonym">Eumeta japonica</name>
    <dbReference type="NCBI Taxonomy" id="151549"/>
    <lineage>
        <taxon>Eukaryota</taxon>
        <taxon>Metazoa</taxon>
        <taxon>Ecdysozoa</taxon>
        <taxon>Arthropoda</taxon>
        <taxon>Hexapoda</taxon>
        <taxon>Insecta</taxon>
        <taxon>Pterygota</taxon>
        <taxon>Neoptera</taxon>
        <taxon>Endopterygota</taxon>
        <taxon>Lepidoptera</taxon>
        <taxon>Glossata</taxon>
        <taxon>Ditrysia</taxon>
        <taxon>Tineoidea</taxon>
        <taxon>Psychidae</taxon>
        <taxon>Oiketicinae</taxon>
        <taxon>Eumeta</taxon>
    </lineage>
</organism>
<gene>
    <name evidence="2" type="ORF">EVAR_31378_1</name>
</gene>